<reference evidence="1" key="1">
    <citation type="journal article" date="2023" name="G3 (Bethesda)">
        <title>A reference genome for the long-term kleptoplast-retaining sea slug Elysia crispata morphotype clarki.</title>
        <authorList>
            <person name="Eastman K.E."/>
            <person name="Pendleton A.L."/>
            <person name="Shaikh M.A."/>
            <person name="Suttiyut T."/>
            <person name="Ogas R."/>
            <person name="Tomko P."/>
            <person name="Gavelis G."/>
            <person name="Widhalm J.R."/>
            <person name="Wisecaver J.H."/>
        </authorList>
    </citation>
    <scope>NUCLEOTIDE SEQUENCE</scope>
    <source>
        <strain evidence="1">ECLA1</strain>
    </source>
</reference>
<sequence>MRRRWVWRREVGRAKERKTARINYIVEDQRVYVITLAVRLSPRAATRSGQAETGRLWHSAMATDTDRSDQIREIGRWQT</sequence>
<protein>
    <submittedName>
        <fullName evidence="1">Uncharacterized protein</fullName>
    </submittedName>
</protein>
<evidence type="ECO:0000313" key="1">
    <source>
        <dbReference type="EMBL" id="KAK3786531.1"/>
    </source>
</evidence>
<accession>A0AAE1AFY2</accession>
<organism evidence="1 2">
    <name type="scientific">Elysia crispata</name>
    <name type="common">lettuce slug</name>
    <dbReference type="NCBI Taxonomy" id="231223"/>
    <lineage>
        <taxon>Eukaryota</taxon>
        <taxon>Metazoa</taxon>
        <taxon>Spiralia</taxon>
        <taxon>Lophotrochozoa</taxon>
        <taxon>Mollusca</taxon>
        <taxon>Gastropoda</taxon>
        <taxon>Heterobranchia</taxon>
        <taxon>Euthyneura</taxon>
        <taxon>Panpulmonata</taxon>
        <taxon>Sacoglossa</taxon>
        <taxon>Placobranchoidea</taxon>
        <taxon>Plakobranchidae</taxon>
        <taxon>Elysia</taxon>
    </lineage>
</organism>
<dbReference type="EMBL" id="JAWDGP010001956">
    <property type="protein sequence ID" value="KAK3786531.1"/>
    <property type="molecule type" value="Genomic_DNA"/>
</dbReference>
<comment type="caution">
    <text evidence="1">The sequence shown here is derived from an EMBL/GenBank/DDBJ whole genome shotgun (WGS) entry which is preliminary data.</text>
</comment>
<dbReference type="AlphaFoldDB" id="A0AAE1AFY2"/>
<evidence type="ECO:0000313" key="2">
    <source>
        <dbReference type="Proteomes" id="UP001283361"/>
    </source>
</evidence>
<gene>
    <name evidence="1" type="ORF">RRG08_020912</name>
</gene>
<dbReference type="Proteomes" id="UP001283361">
    <property type="component" value="Unassembled WGS sequence"/>
</dbReference>
<name>A0AAE1AFY2_9GAST</name>
<keyword evidence="2" id="KW-1185">Reference proteome</keyword>
<proteinExistence type="predicted"/>